<feature type="domain" description="Alpha-L-arabinofuranosidase B arabinose-binding" evidence="7">
    <location>
        <begin position="506"/>
        <end position="634"/>
    </location>
</feature>
<evidence type="ECO:0000313" key="10">
    <source>
        <dbReference type="Proteomes" id="UP001500403"/>
    </source>
</evidence>
<evidence type="ECO:0000259" key="7">
    <source>
        <dbReference type="Pfam" id="PF05270"/>
    </source>
</evidence>
<dbReference type="RefSeq" id="WP_344499653.1">
    <property type="nucleotide sequence ID" value="NZ_BAAAUD010000060.1"/>
</dbReference>
<evidence type="ECO:0000259" key="8">
    <source>
        <dbReference type="Pfam" id="PF06439"/>
    </source>
</evidence>
<dbReference type="SUPFAM" id="SSF110221">
    <property type="entry name" value="AbfB domain"/>
    <property type="match status" value="1"/>
</dbReference>
<dbReference type="InterPro" id="IPR023296">
    <property type="entry name" value="Glyco_hydro_beta-prop_sf"/>
</dbReference>
<dbReference type="InterPro" id="IPR006710">
    <property type="entry name" value="Glyco_hydro_43"/>
</dbReference>
<keyword evidence="2" id="KW-0624">Polysaccharide degradation</keyword>
<dbReference type="Pfam" id="PF04616">
    <property type="entry name" value="Glyco_hydro_43"/>
    <property type="match status" value="1"/>
</dbReference>
<dbReference type="CDD" id="cd18827">
    <property type="entry name" value="GH43_XlnD-like"/>
    <property type="match status" value="1"/>
</dbReference>
<evidence type="ECO:0000256" key="1">
    <source>
        <dbReference type="ARBA" id="ARBA00009865"/>
    </source>
</evidence>
<dbReference type="Gene3D" id="2.60.120.560">
    <property type="entry name" value="Exo-inulinase, domain 1"/>
    <property type="match status" value="1"/>
</dbReference>
<feature type="signal peptide" evidence="6">
    <location>
        <begin position="1"/>
        <end position="34"/>
    </location>
</feature>
<feature type="chain" id="PRO_5046261446" evidence="6">
    <location>
        <begin position="35"/>
        <end position="636"/>
    </location>
</feature>
<keyword evidence="6" id="KW-0732">Signal</keyword>
<dbReference type="InterPro" id="IPR010496">
    <property type="entry name" value="AL/BT2_dom"/>
</dbReference>
<dbReference type="Gene3D" id="2.80.10.50">
    <property type="match status" value="1"/>
</dbReference>
<sequence length="636" mass="69497">MSRVRHFVAGATVFALLLGLAVALGVGAAPRALAAAAPDYPTAEAGNPIVDGWYADPDIAVYGGRYWLYPTTSRAYDQQTSMDAFSSTDLVSWTKHADVLNVDDISWARRALWAPAPVHRNGKYYLYFAANDIQNNSELGGIGVAVADQPEGPYRDAIGRPLVSRFVNGAQPIDQDVFIDDDGQAYMYYGGWHHANVVKLNPDMVSLGTFPDGSTYKEITPENYTEGSLMFKRNGKYYFMWSEGFWGGADYSVSYAMSDSPTGPFRKIDKVLAQDPAVARGSGHNTVVNVPGTDIWYIFYHRRPLSETDGNHRALAYDRMYFNSDGTLQPIRMGVKDNFADNNAVGWRTYGGSWSAANGQYAAGSSPGGKALLDTNFSDVVHEADVTLTSGGGDGGVVFRATRLGVGEDSYHGYYAGISPSGRVVLGKAANGWTQLASAPMTVSPNTTYKLKVEAIASSIKVYVNDMAKPKISVTDSSHASGATGVRVHNTAARFDNVSTRSNIFSLEAANQPDQFVRHAWSRGRIDSGVVPFQDAQWKVVPGLADPSAVSLESVNFPGHHLRHRNGEIWMDPFADTAQYKADATWHRRPGLADPSLVSFESYNFPDRYLRHHFSALYSEPVPGDADRRDASFHLR</sequence>
<protein>
    <submittedName>
        <fullName evidence="9">Uncharacterized protein</fullName>
    </submittedName>
</protein>
<evidence type="ECO:0000256" key="2">
    <source>
        <dbReference type="ARBA" id="ARBA00022651"/>
    </source>
</evidence>
<dbReference type="InterPro" id="IPR052176">
    <property type="entry name" value="Glycosyl_Hydrlase_43_Enz"/>
</dbReference>
<dbReference type="Pfam" id="PF06439">
    <property type="entry name" value="3keto-disac_hyd"/>
    <property type="match status" value="1"/>
</dbReference>
<keyword evidence="4" id="KW-0119">Carbohydrate metabolism</keyword>
<evidence type="ECO:0000256" key="5">
    <source>
        <dbReference type="ARBA" id="ARBA00023295"/>
    </source>
</evidence>
<dbReference type="PANTHER" id="PTHR43772:SF2">
    <property type="entry name" value="PUTATIVE (AFU_ORTHOLOGUE AFUA_2G04480)-RELATED"/>
    <property type="match status" value="1"/>
</dbReference>
<dbReference type="Proteomes" id="UP001500403">
    <property type="component" value="Unassembled WGS sequence"/>
</dbReference>
<dbReference type="SUPFAM" id="SSF75005">
    <property type="entry name" value="Arabinanase/levansucrase/invertase"/>
    <property type="match status" value="1"/>
</dbReference>
<evidence type="ECO:0000256" key="3">
    <source>
        <dbReference type="ARBA" id="ARBA00022801"/>
    </source>
</evidence>
<keyword evidence="5" id="KW-0326">Glycosidase</keyword>
<keyword evidence="10" id="KW-1185">Reference proteome</keyword>
<dbReference type="Pfam" id="PF05270">
    <property type="entry name" value="AbfB"/>
    <property type="match status" value="1"/>
</dbReference>
<name>A0ABP6K6N0_9ACTN</name>
<feature type="domain" description="3-keto-alpha-glucoside-1,2-lyase/3-keto-2-hydroxy-glucal hydratase" evidence="8">
    <location>
        <begin position="341"/>
        <end position="499"/>
    </location>
</feature>
<keyword evidence="2" id="KW-0858">Xylan degradation</keyword>
<evidence type="ECO:0000313" key="9">
    <source>
        <dbReference type="EMBL" id="GAA2967053.1"/>
    </source>
</evidence>
<gene>
    <name evidence="9" type="ORF">GCM10010446_60950</name>
</gene>
<dbReference type="Gene3D" id="2.115.10.20">
    <property type="entry name" value="Glycosyl hydrolase domain, family 43"/>
    <property type="match status" value="1"/>
</dbReference>
<dbReference type="InterPro" id="IPR036195">
    <property type="entry name" value="AbfB_ABD_sf"/>
</dbReference>
<dbReference type="CDD" id="cd23399">
    <property type="entry name" value="beta-trefoil_ABD_ABFB"/>
    <property type="match status" value="1"/>
</dbReference>
<reference evidence="10" key="1">
    <citation type="journal article" date="2019" name="Int. J. Syst. Evol. Microbiol.">
        <title>The Global Catalogue of Microorganisms (GCM) 10K type strain sequencing project: providing services to taxonomists for standard genome sequencing and annotation.</title>
        <authorList>
            <consortium name="The Broad Institute Genomics Platform"/>
            <consortium name="The Broad Institute Genome Sequencing Center for Infectious Disease"/>
            <person name="Wu L."/>
            <person name="Ma J."/>
        </authorList>
    </citation>
    <scope>NUCLEOTIDE SEQUENCE [LARGE SCALE GENOMIC DNA]</scope>
    <source>
        <strain evidence="10">JCM 9088</strain>
    </source>
</reference>
<accession>A0ABP6K6N0</accession>
<dbReference type="PANTHER" id="PTHR43772">
    <property type="entry name" value="ENDO-1,4-BETA-XYLANASE"/>
    <property type="match status" value="1"/>
</dbReference>
<comment type="similarity">
    <text evidence="1">Belongs to the glycosyl hydrolase 43 family.</text>
</comment>
<dbReference type="EMBL" id="BAAAUD010000060">
    <property type="protein sequence ID" value="GAA2967053.1"/>
    <property type="molecule type" value="Genomic_DNA"/>
</dbReference>
<organism evidence="9 10">
    <name type="scientific">Streptomyces enissocaesilis</name>
    <dbReference type="NCBI Taxonomy" id="332589"/>
    <lineage>
        <taxon>Bacteria</taxon>
        <taxon>Bacillati</taxon>
        <taxon>Actinomycetota</taxon>
        <taxon>Actinomycetes</taxon>
        <taxon>Kitasatosporales</taxon>
        <taxon>Streptomycetaceae</taxon>
        <taxon>Streptomyces</taxon>
        <taxon>Streptomyces rochei group</taxon>
    </lineage>
</organism>
<evidence type="ECO:0000256" key="6">
    <source>
        <dbReference type="SAM" id="SignalP"/>
    </source>
</evidence>
<proteinExistence type="inferred from homology"/>
<evidence type="ECO:0000256" key="4">
    <source>
        <dbReference type="ARBA" id="ARBA00023277"/>
    </source>
</evidence>
<comment type="caution">
    <text evidence="9">The sequence shown here is derived from an EMBL/GenBank/DDBJ whole genome shotgun (WGS) entry which is preliminary data.</text>
</comment>
<keyword evidence="3" id="KW-0378">Hydrolase</keyword>
<dbReference type="InterPro" id="IPR007934">
    <property type="entry name" value="AbfB_ABD"/>
</dbReference>